<dbReference type="PANTHER" id="PTHR37296">
    <property type="entry name" value="CONSERVED VIRULENCE FACTOR B"/>
    <property type="match status" value="1"/>
</dbReference>
<feature type="domain" description="Conserved virulence factor B-like winged helix" evidence="1">
    <location>
        <begin position="65"/>
        <end position="121"/>
    </location>
</feature>
<accession>A0ABD3SCZ5</accession>
<protein>
    <recommendedName>
        <fullName evidence="1">Conserved virulence factor B-like winged helix domain-containing protein</fullName>
    </recommendedName>
</protein>
<name>A0ABD3SCZ5_9STRA</name>
<comment type="caution">
    <text evidence="2">The sequence shown here is derived from an EMBL/GenBank/DDBJ whole genome shotgun (WGS) entry which is preliminary data.</text>
</comment>
<evidence type="ECO:0000259" key="1">
    <source>
        <dbReference type="Pfam" id="PF17783"/>
    </source>
</evidence>
<reference evidence="2 3" key="1">
    <citation type="submission" date="2024-10" db="EMBL/GenBank/DDBJ databases">
        <title>Updated reference genomes for cyclostephanoid diatoms.</title>
        <authorList>
            <person name="Roberts W.R."/>
            <person name="Alverson A.J."/>
        </authorList>
    </citation>
    <scope>NUCLEOTIDE SEQUENCE [LARGE SCALE GENOMIC DNA]</scope>
    <source>
        <strain evidence="2 3">AJA228-03</strain>
    </source>
</reference>
<organism evidence="2 3">
    <name type="scientific">Cyclostephanos tholiformis</name>
    <dbReference type="NCBI Taxonomy" id="382380"/>
    <lineage>
        <taxon>Eukaryota</taxon>
        <taxon>Sar</taxon>
        <taxon>Stramenopiles</taxon>
        <taxon>Ochrophyta</taxon>
        <taxon>Bacillariophyta</taxon>
        <taxon>Coscinodiscophyceae</taxon>
        <taxon>Thalassiosirophycidae</taxon>
        <taxon>Stephanodiscales</taxon>
        <taxon>Stephanodiscaceae</taxon>
        <taxon>Cyclostephanos</taxon>
    </lineage>
</organism>
<dbReference type="AlphaFoldDB" id="A0ABD3SCZ5"/>
<evidence type="ECO:0000313" key="3">
    <source>
        <dbReference type="Proteomes" id="UP001530377"/>
    </source>
</evidence>
<gene>
    <name evidence="2" type="ORF">ACHAXA_007414</name>
</gene>
<dbReference type="InterPro" id="IPR040764">
    <property type="entry name" value="CvfB_WH"/>
</dbReference>
<dbReference type="Pfam" id="PF17783">
    <property type="entry name" value="WHD_CvfB"/>
    <property type="match status" value="1"/>
</dbReference>
<dbReference type="Proteomes" id="UP001530377">
    <property type="component" value="Unassembled WGS sequence"/>
</dbReference>
<sequence>MILQREIDYFRRARAGVDVVKYEILPAYVENVREVVVEDGKVEERLDISLRPPGGKAKSQDLGKQILERLKVSKVLNVGDKSSPDEINEIFPGASKTAFKKAVSGLYRRGLINPGANSISLL</sequence>
<dbReference type="Gene3D" id="1.10.10.10">
    <property type="entry name" value="Winged helix-like DNA-binding domain superfamily/Winged helix DNA-binding domain"/>
    <property type="match status" value="1"/>
</dbReference>
<evidence type="ECO:0000313" key="2">
    <source>
        <dbReference type="EMBL" id="KAL3822407.1"/>
    </source>
</evidence>
<dbReference type="EMBL" id="JALLPB020000066">
    <property type="protein sequence ID" value="KAL3822407.1"/>
    <property type="molecule type" value="Genomic_DNA"/>
</dbReference>
<dbReference type="PANTHER" id="PTHR37296:SF1">
    <property type="entry name" value="CONSERVED VIRULENCE FACTOR B"/>
    <property type="match status" value="1"/>
</dbReference>
<dbReference type="InterPro" id="IPR014464">
    <property type="entry name" value="CvfB_fam"/>
</dbReference>
<dbReference type="InterPro" id="IPR036388">
    <property type="entry name" value="WH-like_DNA-bd_sf"/>
</dbReference>
<proteinExistence type="predicted"/>
<keyword evidence="3" id="KW-1185">Reference proteome</keyword>